<feature type="transmembrane region" description="Helical" evidence="4">
    <location>
        <begin position="95"/>
        <end position="118"/>
    </location>
</feature>
<keyword evidence="3 4" id="KW-0472">Membrane</keyword>
<dbReference type="InterPro" id="IPR011701">
    <property type="entry name" value="MFS"/>
</dbReference>
<feature type="transmembrane region" description="Helical" evidence="4">
    <location>
        <begin position="44"/>
        <end position="64"/>
    </location>
</feature>
<dbReference type="PROSITE" id="PS50850">
    <property type="entry name" value="MFS"/>
    <property type="match status" value="1"/>
</dbReference>
<accession>A0A1F6BUK0</accession>
<reference evidence="6 7" key="1">
    <citation type="journal article" date="2016" name="Nat. Commun.">
        <title>Thousands of microbial genomes shed light on interconnected biogeochemical processes in an aquifer system.</title>
        <authorList>
            <person name="Anantharaman K."/>
            <person name="Brown C.T."/>
            <person name="Hug L.A."/>
            <person name="Sharon I."/>
            <person name="Castelle C.J."/>
            <person name="Probst A.J."/>
            <person name="Thomas B.C."/>
            <person name="Singh A."/>
            <person name="Wilkins M.J."/>
            <person name="Karaoz U."/>
            <person name="Brodie E.L."/>
            <person name="Williams K.H."/>
            <person name="Hubbard S.S."/>
            <person name="Banfield J.F."/>
        </authorList>
    </citation>
    <scope>NUCLEOTIDE SEQUENCE [LARGE SCALE GENOMIC DNA]</scope>
</reference>
<dbReference type="PANTHER" id="PTHR23530">
    <property type="entry name" value="TRANSPORT PROTEIN-RELATED"/>
    <property type="match status" value="1"/>
</dbReference>
<feature type="domain" description="Major facilitator superfamily (MFS) profile" evidence="5">
    <location>
        <begin position="1"/>
        <end position="390"/>
    </location>
</feature>
<proteinExistence type="predicted"/>
<dbReference type="InterPro" id="IPR036259">
    <property type="entry name" value="MFS_trans_sf"/>
</dbReference>
<feature type="transmembrane region" description="Helical" evidence="4">
    <location>
        <begin position="71"/>
        <end position="89"/>
    </location>
</feature>
<feature type="transmembrane region" description="Helical" evidence="4">
    <location>
        <begin position="12"/>
        <end position="32"/>
    </location>
</feature>
<evidence type="ECO:0000256" key="4">
    <source>
        <dbReference type="SAM" id="Phobius"/>
    </source>
</evidence>
<organism evidence="6 7">
    <name type="scientific">Candidatus Jorgensenbacteria bacterium GWA1_49_17</name>
    <dbReference type="NCBI Taxonomy" id="1798467"/>
    <lineage>
        <taxon>Bacteria</taxon>
        <taxon>Candidatus Joergenseniibacteriota</taxon>
    </lineage>
</organism>
<keyword evidence="1 4" id="KW-0812">Transmembrane</keyword>
<comment type="caution">
    <text evidence="6">The sequence shown here is derived from an EMBL/GenBank/DDBJ whole genome shotgun (WGS) entry which is preliminary data.</text>
</comment>
<dbReference type="Gene3D" id="1.20.1250.20">
    <property type="entry name" value="MFS general substrate transporter like domains"/>
    <property type="match status" value="2"/>
</dbReference>
<dbReference type="EMBL" id="MFKG01000011">
    <property type="protein sequence ID" value="OGG40625.1"/>
    <property type="molecule type" value="Genomic_DNA"/>
</dbReference>
<feature type="transmembrane region" description="Helical" evidence="4">
    <location>
        <begin position="337"/>
        <end position="359"/>
    </location>
</feature>
<feature type="transmembrane region" description="Helical" evidence="4">
    <location>
        <begin position="165"/>
        <end position="188"/>
    </location>
</feature>
<gene>
    <name evidence="6" type="ORF">A2116_01995</name>
</gene>
<name>A0A1F6BUK0_9BACT</name>
<evidence type="ECO:0000259" key="5">
    <source>
        <dbReference type="PROSITE" id="PS50850"/>
    </source>
</evidence>
<feature type="transmembrane region" description="Helical" evidence="4">
    <location>
        <begin position="244"/>
        <end position="264"/>
    </location>
</feature>
<evidence type="ECO:0000256" key="1">
    <source>
        <dbReference type="ARBA" id="ARBA00022692"/>
    </source>
</evidence>
<feature type="transmembrane region" description="Helical" evidence="4">
    <location>
        <begin position="139"/>
        <end position="159"/>
    </location>
</feature>
<evidence type="ECO:0000256" key="3">
    <source>
        <dbReference type="ARBA" id="ARBA00023136"/>
    </source>
</evidence>
<feature type="transmembrane region" description="Helical" evidence="4">
    <location>
        <begin position="209"/>
        <end position="232"/>
    </location>
</feature>
<evidence type="ECO:0000256" key="2">
    <source>
        <dbReference type="ARBA" id="ARBA00022989"/>
    </source>
</evidence>
<dbReference type="Pfam" id="PF07690">
    <property type="entry name" value="MFS_1"/>
    <property type="match status" value="1"/>
</dbReference>
<evidence type="ECO:0000313" key="6">
    <source>
        <dbReference type="EMBL" id="OGG40625.1"/>
    </source>
</evidence>
<dbReference type="Proteomes" id="UP000179368">
    <property type="component" value="Unassembled WGS sequence"/>
</dbReference>
<dbReference type="GO" id="GO:0022857">
    <property type="term" value="F:transmembrane transporter activity"/>
    <property type="evidence" value="ECO:0007669"/>
    <property type="project" value="InterPro"/>
</dbReference>
<dbReference type="SUPFAM" id="SSF103473">
    <property type="entry name" value="MFS general substrate transporter"/>
    <property type="match status" value="1"/>
</dbReference>
<protein>
    <recommendedName>
        <fullName evidence="5">Major facilitator superfamily (MFS) profile domain-containing protein</fullName>
    </recommendedName>
</protein>
<sequence>MEKKLKSNIWKYTLLLIANKRIFVAILGAYYLTIPDVTPEGIGIILLAGSLAGFIFEIPSGYVSDKIGHKAALVLSRLFMLVSTLFFLVANNIAFLILGGIFLSMSTAFHSGTGSAFIHETLRGLKRENEYAKVTGKMSSIGFAVPIVLMVLTPFLVSISFKAPFLAALVVDLVGILAAFLLVTPPVSQEEIDEIKLTKFKQVVSEGHRLNFFIFALFSGIVSGALFSVGGFRAPYQLFLEVPVIWYGVLFGVGRVFASLMLAYSGKIKERISLFFFYRFQLVLYTLFILVLGLVPDWRVAVIAFIVINAFQWGLSKVDNSYLMDIIKTSKFKATLLSIRAQISQLIAAIASFGVGFLIERLSYQYGFLYLGLIFFAVLFSLYLYIINKHEEINVALR</sequence>
<dbReference type="AlphaFoldDB" id="A0A1F6BUK0"/>
<keyword evidence="2 4" id="KW-1133">Transmembrane helix</keyword>
<dbReference type="PANTHER" id="PTHR23530:SF1">
    <property type="entry name" value="PERMEASE, MAJOR FACILITATOR SUPERFAMILY-RELATED"/>
    <property type="match status" value="1"/>
</dbReference>
<dbReference type="InterPro" id="IPR020846">
    <property type="entry name" value="MFS_dom"/>
</dbReference>
<feature type="transmembrane region" description="Helical" evidence="4">
    <location>
        <begin position="276"/>
        <end position="294"/>
    </location>
</feature>
<evidence type="ECO:0000313" key="7">
    <source>
        <dbReference type="Proteomes" id="UP000179368"/>
    </source>
</evidence>
<feature type="transmembrane region" description="Helical" evidence="4">
    <location>
        <begin position="365"/>
        <end position="386"/>
    </location>
</feature>
<feature type="transmembrane region" description="Helical" evidence="4">
    <location>
        <begin position="300"/>
        <end position="316"/>
    </location>
</feature>
<dbReference type="InterPro" id="IPR053160">
    <property type="entry name" value="MFS_DHA3_Transporter"/>
</dbReference>